<sequence>MIKQPVIDIASTNIAGLGTDAELQARINASNHEAAWTTAGDTEGVEVWRIEQFKVVPWPKEQYGQFTSGDAFIVLKTYRADPDSEKLSYNLHFWIGKDATTDEAGTAAYKTVELDDHLHGVPVQYREIQGYESSLFTSIFPRVQFLDGGVASGFKSVVEEPIEPRLLHVKGTARNMVVRQVPLAVASLNAGDVFVLDTGKHRIIQWNGARSSPFEKAKAAELVQAMEGERHGRTQGTVVEQNSHGADLAEFYEALGTDDAAPTIAEPTSDAATAPATPTALYRISDASGTLTFTPIKTDGDVTRADLESHDAFVVDGGHTIVVWVGSDASAAERTQGVAIAEQFLDSQSRSKLVRIVRVVEGGASPLLDKLLA</sequence>
<dbReference type="EMBL" id="GG745344">
    <property type="protein sequence ID" value="KNE64310.1"/>
    <property type="molecule type" value="Genomic_DNA"/>
</dbReference>
<name>A0A0L0SPK8_ALLM3</name>
<reference evidence="2 3" key="1">
    <citation type="submission" date="2009-11" db="EMBL/GenBank/DDBJ databases">
        <title>Annotation of Allomyces macrogynus ATCC 38327.</title>
        <authorList>
            <consortium name="The Broad Institute Genome Sequencing Platform"/>
            <person name="Russ C."/>
            <person name="Cuomo C."/>
            <person name="Burger G."/>
            <person name="Gray M.W."/>
            <person name="Holland P.W.H."/>
            <person name="King N."/>
            <person name="Lang F.B.F."/>
            <person name="Roger A.J."/>
            <person name="Ruiz-Trillo I."/>
            <person name="Young S.K."/>
            <person name="Zeng Q."/>
            <person name="Gargeya S."/>
            <person name="Fitzgerald M."/>
            <person name="Haas B."/>
            <person name="Abouelleil A."/>
            <person name="Alvarado L."/>
            <person name="Arachchi H.M."/>
            <person name="Berlin A."/>
            <person name="Chapman S.B."/>
            <person name="Gearin G."/>
            <person name="Goldberg J."/>
            <person name="Griggs A."/>
            <person name="Gujja S."/>
            <person name="Hansen M."/>
            <person name="Heiman D."/>
            <person name="Howarth C."/>
            <person name="Larimer J."/>
            <person name="Lui A."/>
            <person name="MacDonald P.J.P."/>
            <person name="McCowen C."/>
            <person name="Montmayeur A."/>
            <person name="Murphy C."/>
            <person name="Neiman D."/>
            <person name="Pearson M."/>
            <person name="Priest M."/>
            <person name="Roberts A."/>
            <person name="Saif S."/>
            <person name="Shea T."/>
            <person name="Sisk P."/>
            <person name="Stolte C."/>
            <person name="Sykes S."/>
            <person name="Wortman J."/>
            <person name="Nusbaum C."/>
            <person name="Birren B."/>
        </authorList>
    </citation>
    <scope>NUCLEOTIDE SEQUENCE [LARGE SCALE GENOMIC DNA]</scope>
    <source>
        <strain evidence="2 3">ATCC 38327</strain>
    </source>
</reference>
<protein>
    <recommendedName>
        <fullName evidence="1">Gelsolin-like domain-containing protein</fullName>
    </recommendedName>
</protein>
<accession>A0A0L0SPK8</accession>
<dbReference type="AlphaFoldDB" id="A0A0L0SPK8"/>
<dbReference type="SMART" id="SM00262">
    <property type="entry name" value="GEL"/>
    <property type="match status" value="3"/>
</dbReference>
<dbReference type="GO" id="GO:0015629">
    <property type="term" value="C:actin cytoskeleton"/>
    <property type="evidence" value="ECO:0007669"/>
    <property type="project" value="TreeGrafter"/>
</dbReference>
<dbReference type="STRING" id="578462.A0A0L0SPK8"/>
<dbReference type="Pfam" id="PF00626">
    <property type="entry name" value="Gelsolin"/>
    <property type="match status" value="3"/>
</dbReference>
<dbReference type="GO" id="GO:0005737">
    <property type="term" value="C:cytoplasm"/>
    <property type="evidence" value="ECO:0007669"/>
    <property type="project" value="TreeGrafter"/>
</dbReference>
<dbReference type="Gene3D" id="3.40.20.10">
    <property type="entry name" value="Severin"/>
    <property type="match status" value="3"/>
</dbReference>
<organism evidence="2 3">
    <name type="scientific">Allomyces macrogynus (strain ATCC 38327)</name>
    <name type="common">Allomyces javanicus var. macrogynus</name>
    <dbReference type="NCBI Taxonomy" id="578462"/>
    <lineage>
        <taxon>Eukaryota</taxon>
        <taxon>Fungi</taxon>
        <taxon>Fungi incertae sedis</taxon>
        <taxon>Blastocladiomycota</taxon>
        <taxon>Blastocladiomycetes</taxon>
        <taxon>Blastocladiales</taxon>
        <taxon>Blastocladiaceae</taxon>
        <taxon>Allomyces</taxon>
    </lineage>
</organism>
<evidence type="ECO:0000313" key="3">
    <source>
        <dbReference type="Proteomes" id="UP000054350"/>
    </source>
</evidence>
<dbReference type="GO" id="GO:0008154">
    <property type="term" value="P:actin polymerization or depolymerization"/>
    <property type="evidence" value="ECO:0007669"/>
    <property type="project" value="TreeGrafter"/>
</dbReference>
<dbReference type="OrthoDB" id="6375767at2759"/>
<proteinExistence type="predicted"/>
<evidence type="ECO:0000313" key="2">
    <source>
        <dbReference type="EMBL" id="KNE64310.1"/>
    </source>
</evidence>
<keyword evidence="3" id="KW-1185">Reference proteome</keyword>
<dbReference type="PRINTS" id="PR00597">
    <property type="entry name" value="GELSOLIN"/>
</dbReference>
<dbReference type="PANTHER" id="PTHR11977:SF130">
    <property type="entry name" value="SEVERIN"/>
    <property type="match status" value="1"/>
</dbReference>
<feature type="domain" description="Gelsolin-like" evidence="1">
    <location>
        <begin position="302"/>
        <end position="366"/>
    </location>
</feature>
<dbReference type="PANTHER" id="PTHR11977">
    <property type="entry name" value="VILLIN"/>
    <property type="match status" value="1"/>
</dbReference>
<dbReference type="OMA" id="HDMTLAK"/>
<dbReference type="CDD" id="cd11290">
    <property type="entry name" value="gelsolin_S1_like"/>
    <property type="match status" value="1"/>
</dbReference>
<dbReference type="Proteomes" id="UP000054350">
    <property type="component" value="Unassembled WGS sequence"/>
</dbReference>
<dbReference type="InterPro" id="IPR029006">
    <property type="entry name" value="ADF-H/Gelsolin-like_dom_sf"/>
</dbReference>
<dbReference type="eggNOG" id="KOG0443">
    <property type="taxonomic scope" value="Eukaryota"/>
</dbReference>
<dbReference type="InterPro" id="IPR007122">
    <property type="entry name" value="Villin/Gelsolin"/>
</dbReference>
<evidence type="ECO:0000259" key="1">
    <source>
        <dbReference type="Pfam" id="PF00626"/>
    </source>
</evidence>
<feature type="domain" description="Gelsolin-like" evidence="1">
    <location>
        <begin position="176"/>
        <end position="243"/>
    </location>
</feature>
<dbReference type="InterPro" id="IPR007123">
    <property type="entry name" value="Gelsolin-like_dom"/>
</dbReference>
<dbReference type="VEuPathDB" id="FungiDB:AMAG_09339"/>
<gene>
    <name evidence="2" type="ORF">AMAG_09339</name>
</gene>
<feature type="domain" description="Gelsolin-like" evidence="1">
    <location>
        <begin position="54"/>
        <end position="136"/>
    </location>
</feature>
<dbReference type="CDD" id="cd11289">
    <property type="entry name" value="gelsolin_S2_like"/>
    <property type="match status" value="1"/>
</dbReference>
<dbReference type="GO" id="GO:0051015">
    <property type="term" value="F:actin filament binding"/>
    <property type="evidence" value="ECO:0007669"/>
    <property type="project" value="InterPro"/>
</dbReference>
<reference evidence="3" key="2">
    <citation type="submission" date="2009-11" db="EMBL/GenBank/DDBJ databases">
        <title>The Genome Sequence of Allomyces macrogynus strain ATCC 38327.</title>
        <authorList>
            <consortium name="The Broad Institute Genome Sequencing Platform"/>
            <person name="Russ C."/>
            <person name="Cuomo C."/>
            <person name="Shea T."/>
            <person name="Young S.K."/>
            <person name="Zeng Q."/>
            <person name="Koehrsen M."/>
            <person name="Haas B."/>
            <person name="Borodovsky M."/>
            <person name="Guigo R."/>
            <person name="Alvarado L."/>
            <person name="Berlin A."/>
            <person name="Borenstein D."/>
            <person name="Chen Z."/>
            <person name="Engels R."/>
            <person name="Freedman E."/>
            <person name="Gellesch M."/>
            <person name="Goldberg J."/>
            <person name="Griggs A."/>
            <person name="Gujja S."/>
            <person name="Heiman D."/>
            <person name="Hepburn T."/>
            <person name="Howarth C."/>
            <person name="Jen D."/>
            <person name="Larson L."/>
            <person name="Lewis B."/>
            <person name="Mehta T."/>
            <person name="Park D."/>
            <person name="Pearson M."/>
            <person name="Roberts A."/>
            <person name="Saif S."/>
            <person name="Shenoy N."/>
            <person name="Sisk P."/>
            <person name="Stolte C."/>
            <person name="Sykes S."/>
            <person name="Walk T."/>
            <person name="White J."/>
            <person name="Yandava C."/>
            <person name="Burger G."/>
            <person name="Gray M.W."/>
            <person name="Holland P.W.H."/>
            <person name="King N."/>
            <person name="Lang F.B.F."/>
            <person name="Roger A.J."/>
            <person name="Ruiz-Trillo I."/>
            <person name="Lander E."/>
            <person name="Nusbaum C."/>
        </authorList>
    </citation>
    <scope>NUCLEOTIDE SEQUENCE [LARGE SCALE GENOMIC DNA]</scope>
    <source>
        <strain evidence="3">ATCC 38327</strain>
    </source>
</reference>
<dbReference type="SUPFAM" id="SSF55753">
    <property type="entry name" value="Actin depolymerizing proteins"/>
    <property type="match status" value="3"/>
</dbReference>